<sequence>MDEEISSLRKPAPSTTRSFDWFKFKVRFLPPFRGYCQPKLGVAYIQDKIARTHEDVFNYDPEIDKAVDKFVSDLVISRSIKRGEDISLVKMWLDPEKHSPRGKEIWHRDCEEALTFARKSVSTVVSDVKNDLDNSGVLEFRDSVSPLEYSKFAKECQSYTSKASVRKDVKQKLDQKLKAFLDADRLPSTSDASQSSENSKAVTGWPAAGFSDHELS</sequence>
<proteinExistence type="predicted"/>
<evidence type="ECO:0000313" key="2">
    <source>
        <dbReference type="EMBL" id="EAV41336.1"/>
    </source>
</evidence>
<dbReference type="Proteomes" id="UP000004848">
    <property type="component" value="Unassembled WGS sequence"/>
</dbReference>
<accession>A0P0M2</accession>
<feature type="compositionally biased region" description="Polar residues" evidence="1">
    <location>
        <begin position="187"/>
        <end position="201"/>
    </location>
</feature>
<name>A0P0M2_ROSAI</name>
<dbReference type="AlphaFoldDB" id="A0P0M2"/>
<dbReference type="EMBL" id="AAUW01000021">
    <property type="protein sequence ID" value="EAV41336.1"/>
    <property type="molecule type" value="Genomic_DNA"/>
</dbReference>
<evidence type="ECO:0000256" key="1">
    <source>
        <dbReference type="SAM" id="MobiDB-lite"/>
    </source>
</evidence>
<reference evidence="2 3" key="1">
    <citation type="submission" date="2006-05" db="EMBL/GenBank/DDBJ databases">
        <authorList>
            <person name="King G."/>
            <person name="Ferriera S."/>
            <person name="Johnson J."/>
            <person name="Kravitz S."/>
            <person name="Beeson K."/>
            <person name="Sutton G."/>
            <person name="Rogers Y.-H."/>
            <person name="Friedman R."/>
            <person name="Frazier M."/>
            <person name="Venter J.C."/>
        </authorList>
    </citation>
    <scope>NUCLEOTIDE SEQUENCE [LARGE SCALE GENOMIC DNA]</scope>
    <source>
        <strain evidence="3">ATCC 25650 / DSM 13394 / JCM 20685 / NBRC 16684 / NCIMB 2208 / IAM 12614 / B1</strain>
    </source>
</reference>
<evidence type="ECO:0000313" key="3">
    <source>
        <dbReference type="Proteomes" id="UP000004848"/>
    </source>
</evidence>
<organism evidence="2 3">
    <name type="scientific">Roseibium aggregatum (strain ATCC 25650 / DSM 13394 / JCM 20685 / NBRC 16684 / NCIMB 2208 / IAM 12614 / B1)</name>
    <name type="common">Stappia aggregata</name>
    <dbReference type="NCBI Taxonomy" id="384765"/>
    <lineage>
        <taxon>Bacteria</taxon>
        <taxon>Pseudomonadati</taxon>
        <taxon>Pseudomonadota</taxon>
        <taxon>Alphaproteobacteria</taxon>
        <taxon>Hyphomicrobiales</taxon>
        <taxon>Stappiaceae</taxon>
        <taxon>Roseibium</taxon>
    </lineage>
</organism>
<feature type="region of interest" description="Disordered" evidence="1">
    <location>
        <begin position="186"/>
        <end position="216"/>
    </location>
</feature>
<comment type="caution">
    <text evidence="2">The sequence shown here is derived from an EMBL/GenBank/DDBJ whole genome shotgun (WGS) entry which is preliminary data.</text>
</comment>
<gene>
    <name evidence="2" type="ORF">SIAM614_01059</name>
</gene>
<protein>
    <submittedName>
        <fullName evidence="2">Uncharacterized protein</fullName>
    </submittedName>
</protein>